<evidence type="ECO:0000256" key="6">
    <source>
        <dbReference type="SAM" id="MobiDB-lite"/>
    </source>
</evidence>
<keyword evidence="5" id="KW-0539">Nucleus</keyword>
<organism evidence="7 8">
    <name type="scientific">Cryptolaemus montrouzieri</name>
    <dbReference type="NCBI Taxonomy" id="559131"/>
    <lineage>
        <taxon>Eukaryota</taxon>
        <taxon>Metazoa</taxon>
        <taxon>Ecdysozoa</taxon>
        <taxon>Arthropoda</taxon>
        <taxon>Hexapoda</taxon>
        <taxon>Insecta</taxon>
        <taxon>Pterygota</taxon>
        <taxon>Neoptera</taxon>
        <taxon>Endopterygota</taxon>
        <taxon>Coleoptera</taxon>
        <taxon>Polyphaga</taxon>
        <taxon>Cucujiformia</taxon>
        <taxon>Coccinelloidea</taxon>
        <taxon>Coccinellidae</taxon>
        <taxon>Scymninae</taxon>
        <taxon>Scymnini</taxon>
        <taxon>Cryptolaemus</taxon>
    </lineage>
</organism>
<sequence length="701" mass="80508">MGSSSKKHRDRESKKRRHKSPSDTYEDDSPKEKRHKHHHKHKHRRDKERKKDKSKQSYISDDSDIVEISADEVTQKSSPLESIQIEEPSNGKSAESLSVEETNKLRAKLGLKPLDLHTSEAPSTSSSGSSKHKENNKKLKDDWGEFYHKPADNWAEKAQQEKLRTKLAERKEKREIQNKYSSIKTLGDSDSEEDVSSWIVKNRKIEDAKKEAERRAKVLEELDAQFGIGDVIESEERERSKQKYTAHHLKGLRVDHDINDIAEEKNVVLTLKDKGVLDEDDDVLVNVNMVDDEKYKKNLENKKKNVYNQFEEEFDQFGNPIEKSILSKYDEEIEGAKKESFTLGTDVSFEARKRQAMDEAIRANLTKKKLERIAENELKLASEYYNEDELAKFKKPKKKVRKIRPKGKLLSADDLEKTIDNKGIESVGSRRPKYKVNPEDLDIDDIPDVKVPTDFNIDEKDNVLEQALHRARRIKQKENVAAEIVKETIKTEVKEENVDSGNIVLNATAEFCRTLGDIPTYGKSGNRDEDEDIEMDFENNIKDEEESDEDVQIIEPTGWNSVDPNEARQTPEDGPQEVQILDEEPDVSKGMGAALKVAMSKGYLEKEVNNRPSNSRLAHLQAQHYSIEDKVYGDDGERGSRRGDRYAGPIQDFKEKEGFKPNVKLEYIDDEGHILNSKEAFRYLSHKFHGKGPGKIKLRSV</sequence>
<protein>
    <recommendedName>
        <fullName evidence="9">U4/U6.U5 tri-snRNP-associated protein 1</fullName>
    </recommendedName>
</protein>
<dbReference type="InterPro" id="IPR005011">
    <property type="entry name" value="SNU66/SART1"/>
</dbReference>
<comment type="subcellular location">
    <subcellularLocation>
        <location evidence="1">Nucleus</location>
    </subcellularLocation>
</comment>
<feature type="compositionally biased region" description="Basic residues" evidence="6">
    <location>
        <begin position="1"/>
        <end position="19"/>
    </location>
</feature>
<keyword evidence="8" id="KW-1185">Reference proteome</keyword>
<evidence type="ECO:0000256" key="4">
    <source>
        <dbReference type="ARBA" id="ARBA00023187"/>
    </source>
</evidence>
<evidence type="ECO:0000256" key="5">
    <source>
        <dbReference type="ARBA" id="ARBA00023242"/>
    </source>
</evidence>
<keyword evidence="4" id="KW-0508">mRNA splicing</keyword>
<keyword evidence="3" id="KW-0507">mRNA processing</keyword>
<feature type="region of interest" description="Disordered" evidence="6">
    <location>
        <begin position="626"/>
        <end position="653"/>
    </location>
</feature>
<dbReference type="Pfam" id="PF19252">
    <property type="entry name" value="HIND"/>
    <property type="match status" value="1"/>
</dbReference>
<gene>
    <name evidence="7" type="ORF">HHI36_008002</name>
</gene>
<dbReference type="GO" id="GO:0008380">
    <property type="term" value="P:RNA splicing"/>
    <property type="evidence" value="ECO:0007669"/>
    <property type="project" value="UniProtKB-KW"/>
</dbReference>
<dbReference type="InterPro" id="IPR045347">
    <property type="entry name" value="HIND"/>
</dbReference>
<evidence type="ECO:0000313" key="7">
    <source>
        <dbReference type="EMBL" id="KAL3268916.1"/>
    </source>
</evidence>
<dbReference type="PANTHER" id="PTHR14152">
    <property type="entry name" value="SQUAMOUS CELL CARCINOMA ANTIGEN RECOGNISED BY CYTOTOXIC T LYMPHOCYTES"/>
    <property type="match status" value="1"/>
</dbReference>
<comment type="similarity">
    <text evidence="2">Belongs to the SNU66/SART1 family.</text>
</comment>
<feature type="region of interest" description="Disordered" evidence="6">
    <location>
        <begin position="1"/>
        <end position="143"/>
    </location>
</feature>
<dbReference type="PANTHER" id="PTHR14152:SF5">
    <property type="entry name" value="U4_U6.U5 TRI-SNRNP-ASSOCIATED PROTEIN 1"/>
    <property type="match status" value="1"/>
</dbReference>
<dbReference type="EMBL" id="JABFTP020000021">
    <property type="protein sequence ID" value="KAL3268916.1"/>
    <property type="molecule type" value="Genomic_DNA"/>
</dbReference>
<comment type="caution">
    <text evidence="7">The sequence shown here is derived from an EMBL/GenBank/DDBJ whole genome shotgun (WGS) entry which is preliminary data.</text>
</comment>
<accession>A0ABD2MS39</accession>
<name>A0ABD2MS39_9CUCU</name>
<feature type="compositionally biased region" description="Low complexity" evidence="6">
    <location>
        <begin position="119"/>
        <end position="129"/>
    </location>
</feature>
<proteinExistence type="inferred from homology"/>
<dbReference type="GO" id="GO:0005634">
    <property type="term" value="C:nucleus"/>
    <property type="evidence" value="ECO:0007669"/>
    <property type="project" value="UniProtKB-SubCell"/>
</dbReference>
<dbReference type="Proteomes" id="UP001516400">
    <property type="component" value="Unassembled WGS sequence"/>
</dbReference>
<reference evidence="7 8" key="1">
    <citation type="journal article" date="2021" name="BMC Biol.">
        <title>Horizontally acquired antibacterial genes associated with adaptive radiation of ladybird beetles.</title>
        <authorList>
            <person name="Li H.S."/>
            <person name="Tang X.F."/>
            <person name="Huang Y.H."/>
            <person name="Xu Z.Y."/>
            <person name="Chen M.L."/>
            <person name="Du X.Y."/>
            <person name="Qiu B.Y."/>
            <person name="Chen P.T."/>
            <person name="Zhang W."/>
            <person name="Slipinski A."/>
            <person name="Escalona H.E."/>
            <person name="Waterhouse R.M."/>
            <person name="Zwick A."/>
            <person name="Pang H."/>
        </authorList>
    </citation>
    <scope>NUCLEOTIDE SEQUENCE [LARGE SCALE GENOMIC DNA]</scope>
    <source>
        <strain evidence="7">SYSU2018</strain>
    </source>
</reference>
<evidence type="ECO:0000256" key="2">
    <source>
        <dbReference type="ARBA" id="ARBA00006076"/>
    </source>
</evidence>
<evidence type="ECO:0000313" key="8">
    <source>
        <dbReference type="Proteomes" id="UP001516400"/>
    </source>
</evidence>
<dbReference type="GO" id="GO:0006397">
    <property type="term" value="P:mRNA processing"/>
    <property type="evidence" value="ECO:0007669"/>
    <property type="project" value="UniProtKB-KW"/>
</dbReference>
<evidence type="ECO:0000256" key="1">
    <source>
        <dbReference type="ARBA" id="ARBA00004123"/>
    </source>
</evidence>
<feature type="compositionally biased region" description="Polar residues" evidence="6">
    <location>
        <begin position="90"/>
        <end position="100"/>
    </location>
</feature>
<dbReference type="Pfam" id="PF03343">
    <property type="entry name" value="SART-1"/>
    <property type="match status" value="1"/>
</dbReference>
<feature type="compositionally biased region" description="Basic residues" evidence="6">
    <location>
        <begin position="32"/>
        <end position="48"/>
    </location>
</feature>
<feature type="compositionally biased region" description="Basic and acidic residues" evidence="6">
    <location>
        <begin position="626"/>
        <end position="645"/>
    </location>
</feature>
<feature type="compositionally biased region" description="Basic and acidic residues" evidence="6">
    <location>
        <begin position="131"/>
        <end position="143"/>
    </location>
</feature>
<dbReference type="AlphaFoldDB" id="A0ABD2MS39"/>
<evidence type="ECO:0008006" key="9">
    <source>
        <dbReference type="Google" id="ProtNLM"/>
    </source>
</evidence>
<evidence type="ECO:0000256" key="3">
    <source>
        <dbReference type="ARBA" id="ARBA00022664"/>
    </source>
</evidence>